<dbReference type="InterPro" id="IPR017853">
    <property type="entry name" value="GH"/>
</dbReference>
<gene>
    <name evidence="4" type="ORF">SAMN05216180_2557</name>
</gene>
<dbReference type="RefSeq" id="WP_092755792.1">
    <property type="nucleotide sequence ID" value="NZ_FOCG01000003.1"/>
</dbReference>
<evidence type="ECO:0000313" key="4">
    <source>
        <dbReference type="EMBL" id="SEN05412.1"/>
    </source>
</evidence>
<organism evidence="4 5">
    <name type="scientific">Hydrogenoanaerobacterium saccharovorans</name>
    <dbReference type="NCBI Taxonomy" id="474960"/>
    <lineage>
        <taxon>Bacteria</taxon>
        <taxon>Bacillati</taxon>
        <taxon>Bacillota</taxon>
        <taxon>Clostridia</taxon>
        <taxon>Eubacteriales</taxon>
        <taxon>Oscillospiraceae</taxon>
        <taxon>Hydrogenoanaerobacterium</taxon>
    </lineage>
</organism>
<comment type="similarity">
    <text evidence="1">Belongs to the glycosyl hydrolase 27 family.</text>
</comment>
<keyword evidence="2" id="KW-0378">Hydrolase</keyword>
<evidence type="ECO:0000256" key="3">
    <source>
        <dbReference type="ARBA" id="ARBA00023295"/>
    </source>
</evidence>
<name>A0A1H8DDQ1_9FIRM</name>
<accession>A0A1H8DDQ1</accession>
<dbReference type="InterPro" id="IPR013785">
    <property type="entry name" value="Aldolase_TIM"/>
</dbReference>
<evidence type="ECO:0000256" key="1">
    <source>
        <dbReference type="ARBA" id="ARBA00009743"/>
    </source>
</evidence>
<dbReference type="SUPFAM" id="SSF51445">
    <property type="entry name" value="(Trans)glycosidases"/>
    <property type="match status" value="1"/>
</dbReference>
<dbReference type="Gene3D" id="3.20.20.70">
    <property type="entry name" value="Aldolase class I"/>
    <property type="match status" value="1"/>
</dbReference>
<evidence type="ECO:0000313" key="5">
    <source>
        <dbReference type="Proteomes" id="UP000199158"/>
    </source>
</evidence>
<dbReference type="PANTHER" id="PTHR11452:SF75">
    <property type="entry name" value="ALPHA-GALACTOSIDASE MEL1"/>
    <property type="match status" value="1"/>
</dbReference>
<dbReference type="Proteomes" id="UP000199158">
    <property type="component" value="Unassembled WGS sequence"/>
</dbReference>
<dbReference type="GO" id="GO:0005975">
    <property type="term" value="P:carbohydrate metabolic process"/>
    <property type="evidence" value="ECO:0007669"/>
    <property type="project" value="InterPro"/>
</dbReference>
<dbReference type="GO" id="GO:0004553">
    <property type="term" value="F:hydrolase activity, hydrolyzing O-glycosyl compounds"/>
    <property type="evidence" value="ECO:0007669"/>
    <property type="project" value="InterPro"/>
</dbReference>
<keyword evidence="5" id="KW-1185">Reference proteome</keyword>
<proteinExistence type="inferred from homology"/>
<dbReference type="InterPro" id="IPR002241">
    <property type="entry name" value="Glyco_hydro_27"/>
</dbReference>
<dbReference type="PANTHER" id="PTHR11452">
    <property type="entry name" value="ALPHA-GALACTOSIDASE/ALPHA-N-ACETYLGALACTOSAMINIDASE"/>
    <property type="match status" value="1"/>
</dbReference>
<keyword evidence="3" id="KW-0326">Glycosidase</keyword>
<sequence>MNNKNFHPIQKVPPIAHALHHWDEATGTLRYEYNGMDVLTLQIPTGHNIGFRHGSDGSMQSIQYCQQIYVSSDVPVKAIVTFTLNAGAINLRPHRAQAEQAILGQLGTPLIHGANGMYDTQWDLLLDWHGCDWHWLSSSIETTAEGKCIARMEVSFSQKAMFINLRPQYYRKHLGYTYHKPWEFVPNQKAVAGWCSWEAYRRDISIDKIEHIAAFMNEKLKDYGLTYIQVDDGYQKMPLPANPKGTMTEGWFTCEKTKFPGGHDSIVQAIKNKGFAPAVWTNANITNPEFPENHPNDVIFHDGKPLKGEWIDFLYTCSPECLAMHVEPLFRKYKETGYTYVKIDAIRHLLFDGLHECVRLGIMTNEDAEARFRAYMEATRKGLGDEVYYLASWGEMHEVVGVADACRISMDANPTWAGVRMQLFESARWFHTHRILFLNDPDHVCVRTKLAWAKSVLSLISLTGELYMLSDTTDAYTPEKLEVIRKTLPPLTGKTAETGPLSLEYPAYTWTKLHGFAVQSHETPVEMEDVSLEDALNMAGDFPTMHNNHPFSSLWAFHLQGAQGSWCVAARIATMPLPACSLPLENLGLEANQTYLAFDFWQQKFLGIVKTALDCEALAIGECQIIALHRMQEVPQLIASSRHVSMDAVSVKEYHAAADTLTVTLTGVPCTTEQYFVHLPKGMTLQSATADGANITCAQGDLLIVSVEFQKGSAEIILHFKKEEIV</sequence>
<dbReference type="STRING" id="474960.SAMN05216180_2557"/>
<dbReference type="EMBL" id="FOCG01000003">
    <property type="protein sequence ID" value="SEN05412.1"/>
    <property type="molecule type" value="Genomic_DNA"/>
</dbReference>
<dbReference type="AlphaFoldDB" id="A0A1H8DDQ1"/>
<dbReference type="OrthoDB" id="9758822at2"/>
<reference evidence="4 5" key="1">
    <citation type="submission" date="2016-10" db="EMBL/GenBank/DDBJ databases">
        <authorList>
            <person name="de Groot N.N."/>
        </authorList>
    </citation>
    <scope>NUCLEOTIDE SEQUENCE [LARGE SCALE GENOMIC DNA]</scope>
    <source>
        <strain evidence="4 5">CGMCC 1.5070</strain>
    </source>
</reference>
<protein>
    <submittedName>
        <fullName evidence="4">Melibiase</fullName>
    </submittedName>
</protein>
<evidence type="ECO:0000256" key="2">
    <source>
        <dbReference type="ARBA" id="ARBA00022801"/>
    </source>
</evidence>